<name>A0A9W8MHX0_9AGAR</name>
<comment type="caution">
    <text evidence="1">The sequence shown here is derived from an EMBL/GenBank/DDBJ whole genome shotgun (WGS) entry which is preliminary data.</text>
</comment>
<evidence type="ECO:0000313" key="2">
    <source>
        <dbReference type="Proteomes" id="UP001140091"/>
    </source>
</evidence>
<sequence length="86" mass="9432">MRLSIQVPLDLLITIKLPHLTGIHISLISGNLTRREINIRLDGFLVFLHNLKDTLTSISIQTTPSSLHLELSSFSDTSAPSPTSAL</sequence>
<reference evidence="1" key="1">
    <citation type="submission" date="2022-06" db="EMBL/GenBank/DDBJ databases">
        <title>Genome Sequence of Candolleomyces eurysporus.</title>
        <authorList>
            <person name="Buettner E."/>
        </authorList>
    </citation>
    <scope>NUCLEOTIDE SEQUENCE</scope>
    <source>
        <strain evidence="1">VTCC 930004</strain>
    </source>
</reference>
<dbReference type="AlphaFoldDB" id="A0A9W8MHX0"/>
<evidence type="ECO:0000313" key="1">
    <source>
        <dbReference type="EMBL" id="KAJ2929154.1"/>
    </source>
</evidence>
<accession>A0A9W8MHX0</accession>
<organism evidence="1 2">
    <name type="scientific">Candolleomyces eurysporus</name>
    <dbReference type="NCBI Taxonomy" id="2828524"/>
    <lineage>
        <taxon>Eukaryota</taxon>
        <taxon>Fungi</taxon>
        <taxon>Dikarya</taxon>
        <taxon>Basidiomycota</taxon>
        <taxon>Agaricomycotina</taxon>
        <taxon>Agaricomycetes</taxon>
        <taxon>Agaricomycetidae</taxon>
        <taxon>Agaricales</taxon>
        <taxon>Agaricineae</taxon>
        <taxon>Psathyrellaceae</taxon>
        <taxon>Candolleomyces</taxon>
    </lineage>
</organism>
<protein>
    <submittedName>
        <fullName evidence="1">Uncharacterized protein</fullName>
    </submittedName>
</protein>
<dbReference type="Proteomes" id="UP001140091">
    <property type="component" value="Unassembled WGS sequence"/>
</dbReference>
<proteinExistence type="predicted"/>
<keyword evidence="2" id="KW-1185">Reference proteome</keyword>
<dbReference type="OrthoDB" id="2997904at2759"/>
<dbReference type="EMBL" id="JANBPK010000892">
    <property type="protein sequence ID" value="KAJ2929154.1"/>
    <property type="molecule type" value="Genomic_DNA"/>
</dbReference>
<feature type="non-terminal residue" evidence="1">
    <location>
        <position position="86"/>
    </location>
</feature>
<gene>
    <name evidence="1" type="ORF">H1R20_g7948</name>
</gene>